<accession>A0AA95SYS2</accession>
<dbReference type="Pfam" id="PF00873">
    <property type="entry name" value="ACR_tran"/>
    <property type="match status" value="1"/>
</dbReference>
<dbReference type="KEGG" id="pais:PFX98_09635"/>
<feature type="signal peptide" evidence="1">
    <location>
        <begin position="1"/>
        <end position="21"/>
    </location>
</feature>
<evidence type="ECO:0000313" key="2">
    <source>
        <dbReference type="EMBL" id="WIT13864.1"/>
    </source>
</evidence>
<feature type="chain" id="PRO_5041741532" evidence="1">
    <location>
        <begin position="22"/>
        <end position="118"/>
    </location>
</feature>
<reference evidence="2" key="1">
    <citation type="submission" date="2023-01" db="EMBL/GenBank/DDBJ databases">
        <title>Whole genome sequence of Paucibacter sp. S2-9 isolated from pond sediment.</title>
        <authorList>
            <person name="Jung J.Y."/>
        </authorList>
    </citation>
    <scope>NUCLEOTIDE SEQUENCE</scope>
    <source>
        <strain evidence="2">S2-9</strain>
    </source>
</reference>
<keyword evidence="3" id="KW-1185">Reference proteome</keyword>
<proteinExistence type="predicted"/>
<dbReference type="AlphaFoldDB" id="A0AA95SYS2"/>
<dbReference type="SUPFAM" id="SSF82693">
    <property type="entry name" value="Multidrug efflux transporter AcrB pore domain, PN1, PN2, PC1 and PC2 subdomains"/>
    <property type="match status" value="1"/>
</dbReference>
<dbReference type="Gene3D" id="3.30.70.1430">
    <property type="entry name" value="Multidrug efflux transporter AcrB pore domain"/>
    <property type="match status" value="1"/>
</dbReference>
<dbReference type="EMBL" id="CP116346">
    <property type="protein sequence ID" value="WIT13864.1"/>
    <property type="molecule type" value="Genomic_DNA"/>
</dbReference>
<keyword evidence="1" id="KW-0732">Signal</keyword>
<dbReference type="GO" id="GO:0016020">
    <property type="term" value="C:membrane"/>
    <property type="evidence" value="ECO:0007669"/>
    <property type="project" value="InterPro"/>
</dbReference>
<gene>
    <name evidence="2" type="ORF">PFX98_09635</name>
</gene>
<evidence type="ECO:0000313" key="3">
    <source>
        <dbReference type="Proteomes" id="UP001177769"/>
    </source>
</evidence>
<dbReference type="RefSeq" id="WP_285234983.1">
    <property type="nucleotide sequence ID" value="NZ_CP116346.1"/>
</dbReference>
<evidence type="ECO:0000256" key="1">
    <source>
        <dbReference type="SAM" id="SignalP"/>
    </source>
</evidence>
<dbReference type="GO" id="GO:0022857">
    <property type="term" value="F:transmembrane transporter activity"/>
    <property type="evidence" value="ECO:0007669"/>
    <property type="project" value="InterPro"/>
</dbReference>
<sequence length="118" mass="12438">MRITHLLCALSLFASAGSVMADGIPRVIRVEVSAVGASAERVERDLTMPMERALQAVPGLASLAAVSQEGLSVVELKFNSGPGPQDELAVTQVLSKALVPMRGWASLQRISSAEPTLR</sequence>
<name>A0AA95SYS2_9BURK</name>
<organism evidence="2 3">
    <name type="scientific">Paucibacter sediminis</name>
    <dbReference type="NCBI Taxonomy" id="3019553"/>
    <lineage>
        <taxon>Bacteria</taxon>
        <taxon>Pseudomonadati</taxon>
        <taxon>Pseudomonadota</taxon>
        <taxon>Betaproteobacteria</taxon>
        <taxon>Burkholderiales</taxon>
        <taxon>Sphaerotilaceae</taxon>
        <taxon>Roseateles</taxon>
    </lineage>
</organism>
<dbReference type="InterPro" id="IPR001036">
    <property type="entry name" value="Acrflvin-R"/>
</dbReference>
<dbReference type="Proteomes" id="UP001177769">
    <property type="component" value="Chromosome"/>
</dbReference>
<protein>
    <submittedName>
        <fullName evidence="2">Efflux RND transporter permease subunit</fullName>
    </submittedName>
</protein>